<feature type="domain" description="NADPH-dependent FMN reductase-like" evidence="3">
    <location>
        <begin position="1"/>
        <end position="160"/>
    </location>
</feature>
<dbReference type="EMBL" id="JAPDPI010000030">
    <property type="protein sequence ID" value="MCW3806806.1"/>
    <property type="molecule type" value="Genomic_DNA"/>
</dbReference>
<evidence type="ECO:0000256" key="2">
    <source>
        <dbReference type="ARBA" id="ARBA00022643"/>
    </source>
</evidence>
<keyword evidence="5" id="KW-1185">Reference proteome</keyword>
<keyword evidence="1" id="KW-0285">Flavoprotein</keyword>
<dbReference type="InterPro" id="IPR029039">
    <property type="entry name" value="Flavoprotein-like_sf"/>
</dbReference>
<organism evidence="4 5">
    <name type="scientific">Plebeiibacterium marinum</name>
    <dbReference type="NCBI Taxonomy" id="2992111"/>
    <lineage>
        <taxon>Bacteria</taxon>
        <taxon>Pseudomonadati</taxon>
        <taxon>Bacteroidota</taxon>
        <taxon>Bacteroidia</taxon>
        <taxon>Marinilabiliales</taxon>
        <taxon>Marinilabiliaceae</taxon>
        <taxon>Plebeiibacterium</taxon>
    </lineage>
</organism>
<dbReference type="PANTHER" id="PTHR43278">
    <property type="entry name" value="NAD(P)H-DEPENDENT FMN-CONTAINING OXIDOREDUCTASE YWQN-RELATED"/>
    <property type="match status" value="1"/>
</dbReference>
<gene>
    <name evidence="4" type="ORF">OM074_14310</name>
</gene>
<dbReference type="GO" id="GO:0016491">
    <property type="term" value="F:oxidoreductase activity"/>
    <property type="evidence" value="ECO:0007669"/>
    <property type="project" value="InterPro"/>
</dbReference>
<dbReference type="Pfam" id="PF03358">
    <property type="entry name" value="FMN_red"/>
    <property type="match status" value="1"/>
</dbReference>
<name>A0AAE3MG28_9BACT</name>
<accession>A0AAE3MG28</accession>
<comment type="caution">
    <text evidence="4">The sequence shown here is derived from an EMBL/GenBank/DDBJ whole genome shotgun (WGS) entry which is preliminary data.</text>
</comment>
<dbReference type="InterPro" id="IPR051796">
    <property type="entry name" value="ISF_SsuE-like"/>
</dbReference>
<reference evidence="4" key="1">
    <citation type="submission" date="2022-10" db="EMBL/GenBank/DDBJ databases">
        <authorList>
            <person name="Yu W.X."/>
        </authorList>
    </citation>
    <scope>NUCLEOTIDE SEQUENCE</scope>
    <source>
        <strain evidence="4">D04</strain>
    </source>
</reference>
<protein>
    <submittedName>
        <fullName evidence="4">Flavodoxin family protein</fullName>
    </submittedName>
</protein>
<evidence type="ECO:0000313" key="4">
    <source>
        <dbReference type="EMBL" id="MCW3806806.1"/>
    </source>
</evidence>
<sequence length="213" mass="23445">MKVLAINGSPKKEGNTYHALTMLGKQLEKENIDFEILHIGNKAIQGCLGCGKCYKMKNNQCGITTDIVNESIPKILEADGIVLGSPVHFSGISGTMKSFLDRVWYVSSSNNNSLFHHKVGAAVVAVRRSGGSATLDSLYHYLAYSEMILATSNYWNIIHGTTPAEAEQDTEGVQIMETLGNNMAWIMKMKEASATLSLEEPEIPNKIMMNFIR</sequence>
<dbReference type="Proteomes" id="UP001207408">
    <property type="component" value="Unassembled WGS sequence"/>
</dbReference>
<evidence type="ECO:0000259" key="3">
    <source>
        <dbReference type="Pfam" id="PF03358"/>
    </source>
</evidence>
<keyword evidence="2" id="KW-0288">FMN</keyword>
<evidence type="ECO:0000313" key="5">
    <source>
        <dbReference type="Proteomes" id="UP001207408"/>
    </source>
</evidence>
<proteinExistence type="predicted"/>
<dbReference type="RefSeq" id="WP_301200594.1">
    <property type="nucleotide sequence ID" value="NZ_JAPDPI010000030.1"/>
</dbReference>
<dbReference type="AlphaFoldDB" id="A0AAE3MG28"/>
<dbReference type="InterPro" id="IPR005025">
    <property type="entry name" value="FMN_Rdtase-like_dom"/>
</dbReference>
<dbReference type="PANTHER" id="PTHR43278:SF4">
    <property type="entry name" value="NAD(P)H-DEPENDENT FMN-CONTAINING OXIDOREDUCTASE YWQN-RELATED"/>
    <property type="match status" value="1"/>
</dbReference>
<dbReference type="Gene3D" id="3.40.50.360">
    <property type="match status" value="1"/>
</dbReference>
<dbReference type="SUPFAM" id="SSF52218">
    <property type="entry name" value="Flavoproteins"/>
    <property type="match status" value="1"/>
</dbReference>
<evidence type="ECO:0000256" key="1">
    <source>
        <dbReference type="ARBA" id="ARBA00022630"/>
    </source>
</evidence>